<dbReference type="AlphaFoldDB" id="A0A7S3NK10"/>
<name>A0A7S3NK10_9STRA</name>
<gene>
    <name evidence="2" type="ORF">ALAG00032_LOCUS6126</name>
</gene>
<organism evidence="2">
    <name type="scientific">Aureoumbra lagunensis</name>
    <dbReference type="NCBI Taxonomy" id="44058"/>
    <lineage>
        <taxon>Eukaryota</taxon>
        <taxon>Sar</taxon>
        <taxon>Stramenopiles</taxon>
        <taxon>Ochrophyta</taxon>
        <taxon>Pelagophyceae</taxon>
        <taxon>Pelagomonadales</taxon>
        <taxon>Aureoumbra</taxon>
    </lineage>
</organism>
<feature type="compositionally biased region" description="Basic and acidic residues" evidence="1">
    <location>
        <begin position="505"/>
        <end position="515"/>
    </location>
</feature>
<dbReference type="EMBL" id="HBIJ01008683">
    <property type="protein sequence ID" value="CAE0365384.1"/>
    <property type="molecule type" value="Transcribed_RNA"/>
</dbReference>
<proteinExistence type="predicted"/>
<dbReference type="InterPro" id="IPR016024">
    <property type="entry name" value="ARM-type_fold"/>
</dbReference>
<evidence type="ECO:0000313" key="2">
    <source>
        <dbReference type="EMBL" id="CAE0365384.1"/>
    </source>
</evidence>
<dbReference type="SUPFAM" id="SSF48371">
    <property type="entry name" value="ARM repeat"/>
    <property type="match status" value="1"/>
</dbReference>
<accession>A0A7S3NK10</accession>
<evidence type="ECO:0000256" key="1">
    <source>
        <dbReference type="SAM" id="MobiDB-lite"/>
    </source>
</evidence>
<sequence>MQIVLLLVLRVLLYWLSNALLQFLIGGLFNKRFVLNLHLFLLTTEHIYCKIVQLFFSAACIQLVPNLANLPQFKKTLELALKKNPIGVCELLQVAGPLKILAHLATKSLPHVRFAALRAASSRLLTCYEYDIHEMKCLLNAIIQAAPDSEAFRCIGSLTAWPCLELESQAANVTICALSEQSNHKIRAQAFFALSNLAKLAYETQDNNSNTTGSMPKWPENASKIIAVELARYDADFEAYNGTSRALPSALRASGYLLHLIQNPHHLANQLIRVCTAATTSSLASAKTKRNACLAIGQGFDGIPKQLRSNATFALVSFLQAHHDHHIDDQRKALAFAALSLTKAAHDLNDKAAALLAAIRALRYVDTDGPFPPESPLELNHAPPRLPDFPSQRLRLFTDLSLLVVTLLDIAQPGEIHPIASDLSPHLDFIYIWLSSQSASSLPTHDTPSLLDKIVYIFASSSPDHDTPNFLDHGLAATLDRFTVRARILRRRQRTTFEPPQADSLHNEEQAHTFHDDDDIEL</sequence>
<reference evidence="2" key="1">
    <citation type="submission" date="2021-01" db="EMBL/GenBank/DDBJ databases">
        <authorList>
            <person name="Corre E."/>
            <person name="Pelletier E."/>
            <person name="Niang G."/>
            <person name="Scheremetjew M."/>
            <person name="Finn R."/>
            <person name="Kale V."/>
            <person name="Holt S."/>
            <person name="Cochrane G."/>
            <person name="Meng A."/>
            <person name="Brown T."/>
            <person name="Cohen L."/>
        </authorList>
    </citation>
    <scope>NUCLEOTIDE SEQUENCE</scope>
    <source>
        <strain evidence="2">CCMP1510</strain>
    </source>
</reference>
<protein>
    <submittedName>
        <fullName evidence="2">Uncharacterized protein</fullName>
    </submittedName>
</protein>
<feature type="region of interest" description="Disordered" evidence="1">
    <location>
        <begin position="496"/>
        <end position="522"/>
    </location>
</feature>